<comment type="catalytic activity">
    <reaction evidence="16">
        <text>squalene + reduced [NADPH--hemoprotein reductase] + O2 = (S)-2,3-epoxysqualene + oxidized [NADPH--hemoprotein reductase] + H2O + H(+)</text>
        <dbReference type="Rhea" id="RHEA:25282"/>
        <dbReference type="Rhea" id="RHEA-COMP:11964"/>
        <dbReference type="Rhea" id="RHEA-COMP:11965"/>
        <dbReference type="ChEBI" id="CHEBI:15377"/>
        <dbReference type="ChEBI" id="CHEBI:15378"/>
        <dbReference type="ChEBI" id="CHEBI:15379"/>
        <dbReference type="ChEBI" id="CHEBI:15440"/>
        <dbReference type="ChEBI" id="CHEBI:15441"/>
        <dbReference type="ChEBI" id="CHEBI:57618"/>
        <dbReference type="ChEBI" id="CHEBI:58210"/>
        <dbReference type="EC" id="1.14.14.17"/>
    </reaction>
</comment>
<comment type="cofactor">
    <cofactor evidence="1 16">
        <name>FAD</name>
        <dbReference type="ChEBI" id="CHEBI:57692"/>
    </cofactor>
</comment>
<dbReference type="PROSITE" id="PS51257">
    <property type="entry name" value="PROKAR_LIPOPROTEIN"/>
    <property type="match status" value="1"/>
</dbReference>
<feature type="domain" description="FAD dependent oxidoreductase" evidence="17">
    <location>
        <begin position="21"/>
        <end position="50"/>
    </location>
</feature>
<dbReference type="EMBL" id="KZ613469">
    <property type="protein sequence ID" value="PMD25715.1"/>
    <property type="molecule type" value="Genomic_DNA"/>
</dbReference>
<keyword evidence="10" id="KW-0443">Lipid metabolism</keyword>
<feature type="transmembrane region" description="Helical" evidence="16">
    <location>
        <begin position="476"/>
        <end position="492"/>
    </location>
</feature>
<evidence type="ECO:0000256" key="3">
    <source>
        <dbReference type="ARBA" id="ARBA00004477"/>
    </source>
</evidence>
<evidence type="ECO:0000256" key="2">
    <source>
        <dbReference type="ARBA" id="ARBA00004154"/>
    </source>
</evidence>
<dbReference type="Pfam" id="PF01266">
    <property type="entry name" value="DAO"/>
    <property type="match status" value="1"/>
</dbReference>
<evidence type="ECO:0000256" key="12">
    <source>
        <dbReference type="ARBA" id="ARBA00023002"/>
    </source>
</evidence>
<dbReference type="EC" id="1.14.14.17" evidence="16"/>
<keyword evidence="5 16" id="KW-0285">Flavoprotein</keyword>
<comment type="function">
    <text evidence="16">Catalyzes the stereospecific oxidation of squalene to (S)-2,3-epoxysqualene, and is considered to be a rate-limiting enzyme in steroid biosynthesis.</text>
</comment>
<dbReference type="GO" id="GO:0006696">
    <property type="term" value="P:ergosterol biosynthetic process"/>
    <property type="evidence" value="ECO:0007669"/>
    <property type="project" value="TreeGrafter"/>
</dbReference>
<evidence type="ECO:0000259" key="17">
    <source>
        <dbReference type="Pfam" id="PF01266"/>
    </source>
</evidence>
<dbReference type="Proteomes" id="UP000235672">
    <property type="component" value="Unassembled WGS sequence"/>
</dbReference>
<keyword evidence="11 16" id="KW-1133">Transmembrane helix</keyword>
<evidence type="ECO:0000256" key="15">
    <source>
        <dbReference type="ARBA" id="ARBA00029435"/>
    </source>
</evidence>
<dbReference type="InterPro" id="IPR040125">
    <property type="entry name" value="Squalene_monox"/>
</dbReference>
<evidence type="ECO:0000313" key="19">
    <source>
        <dbReference type="EMBL" id="PMD25715.1"/>
    </source>
</evidence>
<feature type="transmembrane region" description="Helical" evidence="16">
    <location>
        <begin position="20"/>
        <end position="39"/>
    </location>
</feature>
<reference evidence="19 20" key="1">
    <citation type="submission" date="2016-05" db="EMBL/GenBank/DDBJ databases">
        <title>A degradative enzymes factory behind the ericoid mycorrhizal symbiosis.</title>
        <authorList>
            <consortium name="DOE Joint Genome Institute"/>
            <person name="Martino E."/>
            <person name="Morin E."/>
            <person name="Grelet G."/>
            <person name="Kuo A."/>
            <person name="Kohler A."/>
            <person name="Daghino S."/>
            <person name="Barry K."/>
            <person name="Choi C."/>
            <person name="Cichocki N."/>
            <person name="Clum A."/>
            <person name="Copeland A."/>
            <person name="Hainaut M."/>
            <person name="Haridas S."/>
            <person name="Labutti K."/>
            <person name="Lindquist E."/>
            <person name="Lipzen A."/>
            <person name="Khouja H.-R."/>
            <person name="Murat C."/>
            <person name="Ohm R."/>
            <person name="Olson A."/>
            <person name="Spatafora J."/>
            <person name="Veneault-Fourrey C."/>
            <person name="Henrissat B."/>
            <person name="Grigoriev I."/>
            <person name="Martin F."/>
            <person name="Perotto S."/>
        </authorList>
    </citation>
    <scope>NUCLEOTIDE SEQUENCE [LARGE SCALE GENOMIC DNA]</scope>
    <source>
        <strain evidence="19 20">UAMH 7357</strain>
    </source>
</reference>
<dbReference type="AlphaFoldDB" id="A0A2J6QHH6"/>
<dbReference type="FunFam" id="3.50.50.60:FF:000166">
    <property type="entry name" value="Squalene monooxygenase Erg1"/>
    <property type="match status" value="1"/>
</dbReference>
<keyword evidence="14" id="KW-0753">Steroid metabolism</keyword>
<comment type="similarity">
    <text evidence="4 16">Belongs to the squalene monooxygenase family.</text>
</comment>
<dbReference type="InterPro" id="IPR013698">
    <property type="entry name" value="Squalene_epoxidase"/>
</dbReference>
<gene>
    <name evidence="19" type="ORF">NA56DRAFT_685604</name>
</gene>
<dbReference type="PANTHER" id="PTHR10835:SF0">
    <property type="entry name" value="SQUALENE MONOOXYGENASE"/>
    <property type="match status" value="1"/>
</dbReference>
<evidence type="ECO:0000256" key="5">
    <source>
        <dbReference type="ARBA" id="ARBA00022630"/>
    </source>
</evidence>
<dbReference type="Gene3D" id="3.50.50.60">
    <property type="entry name" value="FAD/NAD(P)-binding domain"/>
    <property type="match status" value="1"/>
</dbReference>
<dbReference type="PANTHER" id="PTHR10835">
    <property type="entry name" value="SQUALENE MONOOXYGENASE"/>
    <property type="match status" value="1"/>
</dbReference>
<dbReference type="InterPro" id="IPR036188">
    <property type="entry name" value="FAD/NAD-bd_sf"/>
</dbReference>
<keyword evidence="7 16" id="KW-0256">Endoplasmic reticulum</keyword>
<evidence type="ECO:0000256" key="8">
    <source>
        <dbReference type="ARBA" id="ARBA00022827"/>
    </source>
</evidence>
<dbReference type="SUPFAM" id="SSF51905">
    <property type="entry name" value="FAD/NAD(P)-binding domain"/>
    <property type="match status" value="1"/>
</dbReference>
<evidence type="ECO:0000256" key="11">
    <source>
        <dbReference type="ARBA" id="ARBA00022989"/>
    </source>
</evidence>
<dbReference type="GO" id="GO:0005789">
    <property type="term" value="C:endoplasmic reticulum membrane"/>
    <property type="evidence" value="ECO:0007669"/>
    <property type="project" value="UniProtKB-SubCell"/>
</dbReference>
<evidence type="ECO:0000256" key="13">
    <source>
        <dbReference type="ARBA" id="ARBA00023136"/>
    </source>
</evidence>
<feature type="domain" description="Squalene epoxidase" evidence="18">
    <location>
        <begin position="191"/>
        <end position="459"/>
    </location>
</feature>
<dbReference type="STRING" id="1745343.A0A2J6QHH6"/>
<evidence type="ECO:0000256" key="14">
    <source>
        <dbReference type="ARBA" id="ARBA00023221"/>
    </source>
</evidence>
<dbReference type="OrthoDB" id="1678617at2759"/>
<keyword evidence="6 16" id="KW-0812">Transmembrane</keyword>
<evidence type="ECO:0000256" key="10">
    <source>
        <dbReference type="ARBA" id="ARBA00022955"/>
    </source>
</evidence>
<proteinExistence type="inferred from homology"/>
<dbReference type="PRINTS" id="PR00420">
    <property type="entry name" value="RNGMNOXGNASE"/>
</dbReference>
<evidence type="ECO:0000256" key="1">
    <source>
        <dbReference type="ARBA" id="ARBA00001974"/>
    </source>
</evidence>
<keyword evidence="20" id="KW-1185">Reference proteome</keyword>
<keyword evidence="10" id="KW-0444">Lipid biosynthesis</keyword>
<feature type="transmembrane region" description="Helical" evidence="16">
    <location>
        <begin position="382"/>
        <end position="400"/>
    </location>
</feature>
<keyword evidence="13 16" id="KW-0472">Membrane</keyword>
<keyword evidence="9" id="KW-0492">Microsome</keyword>
<dbReference type="GO" id="GO:0004506">
    <property type="term" value="F:squalene monooxygenase activity"/>
    <property type="evidence" value="ECO:0007669"/>
    <property type="project" value="UniProtKB-UniRule"/>
</dbReference>
<evidence type="ECO:0000256" key="9">
    <source>
        <dbReference type="ARBA" id="ARBA00022848"/>
    </source>
</evidence>
<dbReference type="Pfam" id="PF08491">
    <property type="entry name" value="SE"/>
    <property type="match status" value="1"/>
</dbReference>
<evidence type="ECO:0000256" key="7">
    <source>
        <dbReference type="ARBA" id="ARBA00022824"/>
    </source>
</evidence>
<organism evidence="19 20">
    <name type="scientific">Hyaloscypha hepaticicola</name>
    <dbReference type="NCBI Taxonomy" id="2082293"/>
    <lineage>
        <taxon>Eukaryota</taxon>
        <taxon>Fungi</taxon>
        <taxon>Dikarya</taxon>
        <taxon>Ascomycota</taxon>
        <taxon>Pezizomycotina</taxon>
        <taxon>Leotiomycetes</taxon>
        <taxon>Helotiales</taxon>
        <taxon>Hyaloscyphaceae</taxon>
        <taxon>Hyaloscypha</taxon>
    </lineage>
</organism>
<keyword evidence="10" id="KW-0752">Steroid biosynthesis</keyword>
<comment type="subcellular location">
    <subcellularLocation>
        <location evidence="3 16">Endoplasmic reticulum membrane</location>
        <topology evidence="3 16">Multi-pass membrane protein</topology>
    </subcellularLocation>
    <subcellularLocation>
        <location evidence="2">Microsome membrane</location>
        <topology evidence="2">Multi-pass membrane protein</topology>
    </subcellularLocation>
</comment>
<sequence length="497" mass="54253">MSDSALRDANERRRRLNHEADVVVVGAGVFGCAAAYALAKQGRSVLLLERWLKEPDRIVGELLQPGGVSALEKLGLAHCLEGIDAIPVKGYEVIYYGQGVEIPYPMNAGAANGDTQEYTNEKGGRPEGRAFHHGRFISQLRKACASQPNITIVETEVTDTVTSTHNPQVLGVVSRTLDPATGEKKQDYYFGQLTIIADGYASKFRKQYIGKTPIVRSKFYALELIDCPLPSPNHGTVVLGDAAPVLLYQIGTHETRALIDVPASCPSAAVEVGGVRGHLKNVILPSLPKQVQPCFEKALEDGKIPPSMPNSFLPPTTQLEKGLVILGDAMNMRHPLTGGGMTVAFNDVVLLSRLLAPERIPNLGDTAAIQKAMKEFHWKRKGLSSIINILAMALYSLFAANDRQLKALQKGCFSYFQKGGNCIDGPVGLLAGIIRQPFVLFYHFFAVAFLSIWIVMSDTMGGLLGLWKFPVALEQSLLVFWKACVVIFPFIFSEMRS</sequence>
<comment type="pathway">
    <text evidence="15">Steroid metabolism; ergosterol biosynthesis.</text>
</comment>
<dbReference type="InterPro" id="IPR006076">
    <property type="entry name" value="FAD-dep_OxRdtase"/>
</dbReference>
<evidence type="ECO:0000256" key="4">
    <source>
        <dbReference type="ARBA" id="ARBA00008802"/>
    </source>
</evidence>
<protein>
    <recommendedName>
        <fullName evidence="16">Squalene monooxygenase</fullName>
        <ecNumber evidence="16">1.14.14.17</ecNumber>
    </recommendedName>
</protein>
<keyword evidence="8 16" id="KW-0274">FAD</keyword>
<keyword evidence="12 16" id="KW-0560">Oxidoreductase</keyword>
<evidence type="ECO:0000259" key="18">
    <source>
        <dbReference type="Pfam" id="PF08491"/>
    </source>
</evidence>
<dbReference type="UniPathway" id="UPA00767">
    <property type="reaction ID" value="UER00752"/>
</dbReference>
<accession>A0A2J6QHH6</accession>
<evidence type="ECO:0000256" key="16">
    <source>
        <dbReference type="RuleBase" id="RU367121"/>
    </source>
</evidence>
<name>A0A2J6QHH6_9HELO</name>
<evidence type="ECO:0000256" key="6">
    <source>
        <dbReference type="ARBA" id="ARBA00022692"/>
    </source>
</evidence>
<feature type="transmembrane region" description="Helical" evidence="16">
    <location>
        <begin position="438"/>
        <end position="456"/>
    </location>
</feature>
<dbReference type="GO" id="GO:0050660">
    <property type="term" value="F:flavin adenine dinucleotide binding"/>
    <property type="evidence" value="ECO:0007669"/>
    <property type="project" value="UniProtKB-UniRule"/>
</dbReference>
<evidence type="ECO:0000313" key="20">
    <source>
        <dbReference type="Proteomes" id="UP000235672"/>
    </source>
</evidence>